<dbReference type="SMART" id="SM00614">
    <property type="entry name" value="ZnF_BED"/>
    <property type="match status" value="1"/>
</dbReference>
<evidence type="ECO:0000313" key="5">
    <source>
        <dbReference type="Proteomes" id="UP000887565"/>
    </source>
</evidence>
<dbReference type="WBParaSite" id="nRc.2.0.1.t28377-RA">
    <property type="protein sequence ID" value="nRc.2.0.1.t28377-RA"/>
    <property type="gene ID" value="nRc.2.0.1.g28377"/>
</dbReference>
<feature type="domain" description="BED-type" evidence="4">
    <location>
        <begin position="118"/>
        <end position="153"/>
    </location>
</feature>
<accession>A0A915JQJ3</accession>
<dbReference type="InterPro" id="IPR003656">
    <property type="entry name" value="Znf_BED"/>
</dbReference>
<keyword evidence="2" id="KW-0863">Zinc-finger</keyword>
<organism evidence="5 6">
    <name type="scientific">Romanomermis culicivorax</name>
    <name type="common">Nematode worm</name>
    <dbReference type="NCBI Taxonomy" id="13658"/>
    <lineage>
        <taxon>Eukaryota</taxon>
        <taxon>Metazoa</taxon>
        <taxon>Ecdysozoa</taxon>
        <taxon>Nematoda</taxon>
        <taxon>Enoplea</taxon>
        <taxon>Dorylaimia</taxon>
        <taxon>Mermithida</taxon>
        <taxon>Mermithoidea</taxon>
        <taxon>Mermithidae</taxon>
        <taxon>Romanomermis</taxon>
    </lineage>
</organism>
<name>A0A915JQJ3_ROMCU</name>
<evidence type="ECO:0000259" key="4">
    <source>
        <dbReference type="Pfam" id="PF02892"/>
    </source>
</evidence>
<evidence type="ECO:0000256" key="1">
    <source>
        <dbReference type="ARBA" id="ARBA00022723"/>
    </source>
</evidence>
<dbReference type="Proteomes" id="UP000887565">
    <property type="component" value="Unplaced"/>
</dbReference>
<evidence type="ECO:0000256" key="2">
    <source>
        <dbReference type="ARBA" id="ARBA00022771"/>
    </source>
</evidence>
<dbReference type="GO" id="GO:0003677">
    <property type="term" value="F:DNA binding"/>
    <property type="evidence" value="ECO:0007669"/>
    <property type="project" value="InterPro"/>
</dbReference>
<evidence type="ECO:0000313" key="6">
    <source>
        <dbReference type="WBParaSite" id="nRc.2.0.1.t28377-RA"/>
    </source>
</evidence>
<keyword evidence="5" id="KW-1185">Reference proteome</keyword>
<keyword evidence="3" id="KW-0862">Zinc</keyword>
<reference evidence="6" key="1">
    <citation type="submission" date="2022-11" db="UniProtKB">
        <authorList>
            <consortium name="WormBaseParasite"/>
        </authorList>
    </citation>
    <scope>IDENTIFICATION</scope>
</reference>
<proteinExistence type="predicted"/>
<evidence type="ECO:0000256" key="3">
    <source>
        <dbReference type="ARBA" id="ARBA00022833"/>
    </source>
</evidence>
<protein>
    <submittedName>
        <fullName evidence="6">BED-type domain-containing protein</fullName>
    </submittedName>
</protein>
<dbReference type="GO" id="GO:0008270">
    <property type="term" value="F:zinc ion binding"/>
    <property type="evidence" value="ECO:0007669"/>
    <property type="project" value="UniProtKB-KW"/>
</dbReference>
<dbReference type="AlphaFoldDB" id="A0A915JQJ3"/>
<dbReference type="Pfam" id="PF02892">
    <property type="entry name" value="zf-BED"/>
    <property type="match status" value="1"/>
</dbReference>
<sequence>MAYAPFMDGHVPILPEILNGFGVPPIVVETTIGESIMEYPSGRQVKEAWLEICIKNSDLSRDGEYSSISKLDQTNIFKPPSGNLYNLTSCSQRNKNRLERPNICKMISSSAGPTTPTVWEFFEVLPQDTSRAKCLLCGKIYSRGNAKTGAKNFSTCNLRLNERATFV</sequence>
<keyword evidence="1" id="KW-0479">Metal-binding</keyword>